<comment type="caution">
    <text evidence="1">The sequence shown here is derived from an EMBL/GenBank/DDBJ whole genome shotgun (WGS) entry which is preliminary data.</text>
</comment>
<dbReference type="InterPro" id="IPR014967">
    <property type="entry name" value="Uncharacterised_YugN-like"/>
</dbReference>
<accession>W7SDG1</accession>
<protein>
    <submittedName>
        <fullName evidence="1">Uncharacterized protein</fullName>
    </submittedName>
</protein>
<name>W7SDG1_LYSSH</name>
<dbReference type="Gene3D" id="3.30.310.100">
    <property type="entry name" value="YugN-like"/>
    <property type="match status" value="1"/>
</dbReference>
<organism evidence="1 2">
    <name type="scientific">Lysinibacillus sphaericus CBAM5</name>
    <dbReference type="NCBI Taxonomy" id="1400869"/>
    <lineage>
        <taxon>Bacteria</taxon>
        <taxon>Bacillati</taxon>
        <taxon>Bacillota</taxon>
        <taxon>Bacilli</taxon>
        <taxon>Bacillales</taxon>
        <taxon>Bacillaceae</taxon>
        <taxon>Lysinibacillus</taxon>
    </lineage>
</organism>
<dbReference type="EMBL" id="AYKQ01000007">
    <property type="protein sequence ID" value="EWH34483.1"/>
    <property type="molecule type" value="Genomic_DNA"/>
</dbReference>
<dbReference type="Proteomes" id="UP000023555">
    <property type="component" value="Unassembled WGS sequence"/>
</dbReference>
<gene>
    <name evidence="1" type="ORF">P799_02750</name>
</gene>
<dbReference type="Pfam" id="PF08868">
    <property type="entry name" value="YugN"/>
    <property type="match status" value="1"/>
</dbReference>
<evidence type="ECO:0000313" key="2">
    <source>
        <dbReference type="Proteomes" id="UP000023555"/>
    </source>
</evidence>
<reference evidence="1 2" key="1">
    <citation type="journal article" date="2015" name="Stand. Genomic Sci.">
        <title>Genome sequence and description of the mosquitocidal and heavy metal tolerant strain Lysinibacillus sphaericus CBAM5.</title>
        <authorList>
            <person name="Pena-Montenegro T.D."/>
            <person name="Lozano L."/>
            <person name="Dussan J."/>
        </authorList>
    </citation>
    <scope>NUCLEOTIDE SEQUENCE [LARGE SCALE GENOMIC DNA]</scope>
    <source>
        <strain evidence="1">CBAM5</strain>
    </source>
</reference>
<evidence type="ECO:0000313" key="1">
    <source>
        <dbReference type="EMBL" id="EWH34483.1"/>
    </source>
</evidence>
<dbReference type="HOGENOM" id="CLU_139108_0_0_9"/>
<sequence length="161" mass="18742">MLSLQQCRICSIIKMSVYFVREPKGGLYMYFENTNLENLTADQELLVSIMKKHGLECDGGWDYERMTFDKRFDTREGRYYLRVFAYAISGDVGAHDAILTLMKPALGKYYYPHGVEYGDDEVYPAHLVKKCEEILKKVKLELDQFSIEPTNKNNFEPVNAR</sequence>
<dbReference type="SUPFAM" id="SSF160755">
    <property type="entry name" value="YugN-like"/>
    <property type="match status" value="1"/>
</dbReference>
<proteinExistence type="predicted"/>
<dbReference type="InterPro" id="IPR036491">
    <property type="entry name" value="YugN-like_sf"/>
</dbReference>
<dbReference type="AlphaFoldDB" id="W7SDG1"/>